<evidence type="ECO:0000313" key="2">
    <source>
        <dbReference type="Proteomes" id="UP000314294"/>
    </source>
</evidence>
<sequence length="150" mass="16692">MPSVGALEISFTEGLRSSPQVQALVLPDVLHDLNDLQSQHVLTQMISLLVKSSSDIMSGFSQFSHRGRFAEDMIRHSSSLKTQTHVLHSTPPSSRGGCFRYMPQALQKASSSRPKRRDTVLLCISDLRTVPVRLTHLEDLQIIPQVAFLT</sequence>
<proteinExistence type="predicted"/>
<evidence type="ECO:0000313" key="1">
    <source>
        <dbReference type="EMBL" id="TNN38153.1"/>
    </source>
</evidence>
<name>A0A4Z2FBK9_9TELE</name>
<reference evidence="1 2" key="1">
    <citation type="submission" date="2019-03" db="EMBL/GenBank/DDBJ databases">
        <title>First draft genome of Liparis tanakae, snailfish: a comprehensive survey of snailfish specific genes.</title>
        <authorList>
            <person name="Kim W."/>
            <person name="Song I."/>
            <person name="Jeong J.-H."/>
            <person name="Kim D."/>
            <person name="Kim S."/>
            <person name="Ryu S."/>
            <person name="Song J.Y."/>
            <person name="Lee S.K."/>
        </authorList>
    </citation>
    <scope>NUCLEOTIDE SEQUENCE [LARGE SCALE GENOMIC DNA]</scope>
    <source>
        <tissue evidence="1">Muscle</tissue>
    </source>
</reference>
<gene>
    <name evidence="1" type="ORF">EYF80_051691</name>
</gene>
<organism evidence="1 2">
    <name type="scientific">Liparis tanakae</name>
    <name type="common">Tanaka's snailfish</name>
    <dbReference type="NCBI Taxonomy" id="230148"/>
    <lineage>
        <taxon>Eukaryota</taxon>
        <taxon>Metazoa</taxon>
        <taxon>Chordata</taxon>
        <taxon>Craniata</taxon>
        <taxon>Vertebrata</taxon>
        <taxon>Euteleostomi</taxon>
        <taxon>Actinopterygii</taxon>
        <taxon>Neopterygii</taxon>
        <taxon>Teleostei</taxon>
        <taxon>Neoteleostei</taxon>
        <taxon>Acanthomorphata</taxon>
        <taxon>Eupercaria</taxon>
        <taxon>Perciformes</taxon>
        <taxon>Cottioidei</taxon>
        <taxon>Cottales</taxon>
        <taxon>Liparidae</taxon>
        <taxon>Liparis</taxon>
    </lineage>
</organism>
<keyword evidence="2" id="KW-1185">Reference proteome</keyword>
<comment type="caution">
    <text evidence="1">The sequence shown here is derived from an EMBL/GenBank/DDBJ whole genome shotgun (WGS) entry which is preliminary data.</text>
</comment>
<dbReference type="AlphaFoldDB" id="A0A4Z2FBK9"/>
<protein>
    <submittedName>
        <fullName evidence="1">Uncharacterized protein</fullName>
    </submittedName>
</protein>
<dbReference type="Proteomes" id="UP000314294">
    <property type="component" value="Unassembled WGS sequence"/>
</dbReference>
<dbReference type="EMBL" id="SRLO01001400">
    <property type="protein sequence ID" value="TNN38153.1"/>
    <property type="molecule type" value="Genomic_DNA"/>
</dbReference>
<accession>A0A4Z2FBK9</accession>